<proteinExistence type="inferred from homology"/>
<feature type="binding site" evidence="11">
    <location>
        <position position="55"/>
    </location>
    <ligand>
        <name>Zn(2+)</name>
        <dbReference type="ChEBI" id="CHEBI:29105"/>
        <note>catalytic</note>
    </ligand>
</feature>
<dbReference type="EMBL" id="CP034710">
    <property type="protein sequence ID" value="AZT39606.1"/>
    <property type="molecule type" value="Genomic_DNA"/>
</dbReference>
<dbReference type="UniPathway" id="UPA00275">
    <property type="reaction ID" value="UER00400"/>
</dbReference>
<geneLocation type="plasmid" evidence="14">
    <name>pRSE40</name>
</geneLocation>
<dbReference type="InterPro" id="IPR032677">
    <property type="entry name" value="GTP_cyclohydro_II"/>
</dbReference>
<feature type="binding site" evidence="11">
    <location>
        <position position="115"/>
    </location>
    <ligand>
        <name>GTP</name>
        <dbReference type="ChEBI" id="CHEBI:37565"/>
    </ligand>
</feature>
<keyword evidence="7 11" id="KW-0862">Zinc</keyword>
<evidence type="ECO:0000259" key="12">
    <source>
        <dbReference type="Pfam" id="PF00925"/>
    </source>
</evidence>
<evidence type="ECO:0000256" key="6">
    <source>
        <dbReference type="ARBA" id="ARBA00022801"/>
    </source>
</evidence>
<evidence type="ECO:0000313" key="14">
    <source>
        <dbReference type="EMBL" id="AZT44311.1"/>
    </source>
</evidence>
<comment type="cofactor">
    <cofactor evidence="11">
        <name>Zn(2+)</name>
        <dbReference type="ChEBI" id="CHEBI:29105"/>
    </cofactor>
    <text evidence="11">Binds 1 zinc ion per subunit.</text>
</comment>
<dbReference type="GO" id="GO:0009231">
    <property type="term" value="P:riboflavin biosynthetic process"/>
    <property type="evidence" value="ECO:0007669"/>
    <property type="project" value="UniProtKB-UniRule"/>
</dbReference>
<feature type="binding site" evidence="11">
    <location>
        <position position="68"/>
    </location>
    <ligand>
        <name>Zn(2+)</name>
        <dbReference type="ChEBI" id="CHEBI:29105"/>
        <note>catalytic</note>
    </ligand>
</feature>
<protein>
    <recommendedName>
        <fullName evidence="11">GTP cyclohydrolase-2</fullName>
        <ecNumber evidence="11">3.5.4.25</ecNumber>
    </recommendedName>
    <alternativeName>
        <fullName evidence="11">GTP cyclohydrolase II</fullName>
    </alternativeName>
</protein>
<feature type="domain" description="GTP cyclohydrolase II" evidence="12">
    <location>
        <begin position="10"/>
        <end position="171"/>
    </location>
</feature>
<dbReference type="InterPro" id="IPR000926">
    <property type="entry name" value="RibA"/>
</dbReference>
<feature type="binding site" evidence="11">
    <location>
        <position position="71"/>
    </location>
    <ligand>
        <name>GTP</name>
        <dbReference type="ChEBI" id="CHEBI:37565"/>
    </ligand>
</feature>
<accession>A0A3Q9MPF6</accession>
<dbReference type="GO" id="GO:0008270">
    <property type="term" value="F:zinc ion binding"/>
    <property type="evidence" value="ECO:0007669"/>
    <property type="project" value="UniProtKB-UniRule"/>
</dbReference>
<dbReference type="EMBL" id="CP034699">
    <property type="protein sequence ID" value="AZT44311.1"/>
    <property type="molecule type" value="Genomic_DNA"/>
</dbReference>
<comment type="similarity">
    <text evidence="11">Belongs to the GTP cyclohydrolase II family.</text>
</comment>
<evidence type="ECO:0000256" key="9">
    <source>
        <dbReference type="ARBA" id="ARBA00043932"/>
    </source>
</evidence>
<keyword evidence="5 11" id="KW-0547">Nucleotide-binding</keyword>
<gene>
    <name evidence="11" type="primary">ribA</name>
    <name evidence="14" type="ORF">EL007_23910</name>
    <name evidence="13" type="ORF">ELZ88_23930</name>
</gene>
<evidence type="ECO:0000256" key="8">
    <source>
        <dbReference type="ARBA" id="ARBA00023134"/>
    </source>
</evidence>
<dbReference type="CDD" id="cd00641">
    <property type="entry name" value="GTP_cyclohydro2"/>
    <property type="match status" value="1"/>
</dbReference>
<name>A0A3Q9MPF6_SALET</name>
<dbReference type="Pfam" id="PF00925">
    <property type="entry name" value="GTP_cyclohydro2"/>
    <property type="match status" value="1"/>
</dbReference>
<keyword evidence="8 11" id="KW-0342">GTP-binding</keyword>
<feature type="binding site" evidence="11">
    <location>
        <begin position="50"/>
        <end position="54"/>
    </location>
    <ligand>
        <name>GTP</name>
        <dbReference type="ChEBI" id="CHEBI:37565"/>
    </ligand>
</feature>
<dbReference type="PANTHER" id="PTHR21327:SF18">
    <property type="entry name" value="3,4-DIHYDROXY-2-BUTANONE 4-PHOSPHATE SYNTHASE"/>
    <property type="match status" value="1"/>
</dbReference>
<evidence type="ECO:0000256" key="1">
    <source>
        <dbReference type="ARBA" id="ARBA00004853"/>
    </source>
</evidence>
<organism evidence="13">
    <name type="scientific">Salmonella enterica subsp. enterica serovar Karamoja</name>
    <dbReference type="NCBI Taxonomy" id="2500153"/>
    <lineage>
        <taxon>Bacteria</taxon>
        <taxon>Pseudomonadati</taxon>
        <taxon>Pseudomonadota</taxon>
        <taxon>Gammaproteobacteria</taxon>
        <taxon>Enterobacterales</taxon>
        <taxon>Enterobacteriaceae</taxon>
        <taxon>Salmonella</taxon>
    </lineage>
</organism>
<dbReference type="Gene3D" id="3.40.50.10990">
    <property type="entry name" value="GTP cyclohydrolase II"/>
    <property type="match status" value="1"/>
</dbReference>
<feature type="active site" description="Nucleophile" evidence="11">
    <location>
        <position position="129"/>
    </location>
</feature>
<comment type="similarity">
    <text evidence="2">In the N-terminal section; belongs to the DHBP synthase family.</text>
</comment>
<keyword evidence="4 11" id="KW-0479">Metal-binding</keyword>
<feature type="binding site" evidence="11">
    <location>
        <position position="66"/>
    </location>
    <ligand>
        <name>Zn(2+)</name>
        <dbReference type="ChEBI" id="CHEBI:29105"/>
        <note>catalytic</note>
    </ligand>
</feature>
<dbReference type="PANTHER" id="PTHR21327">
    <property type="entry name" value="GTP CYCLOHYDROLASE II-RELATED"/>
    <property type="match status" value="1"/>
</dbReference>
<evidence type="ECO:0000256" key="2">
    <source>
        <dbReference type="ARBA" id="ARBA00005520"/>
    </source>
</evidence>
<dbReference type="AlphaFoldDB" id="A0A3Q9MPF6"/>
<feature type="active site" description="Proton acceptor" evidence="11">
    <location>
        <position position="127"/>
    </location>
</feature>
<feature type="binding site" evidence="11">
    <location>
        <position position="150"/>
    </location>
    <ligand>
        <name>GTP</name>
        <dbReference type="ChEBI" id="CHEBI:37565"/>
    </ligand>
</feature>
<reference evidence="13" key="1">
    <citation type="submission" date="2018-12" db="EMBL/GenBank/DDBJ databases">
        <title>Complete genome sequences of twenty non-typhoidal Salmonella isolates from Rwanda.</title>
        <authorList>
            <person name="Byukusenge M."/>
            <person name="Li L."/>
            <person name="Subhashinie K."/>
            <person name="Nzayirambaho M."/>
            <person name="Kuchipudi S.V."/>
            <person name="Jayarao B.M."/>
        </authorList>
    </citation>
    <scope>NUCLEOTIDE SEQUENCE</scope>
    <source>
        <strain evidence="13">RSE21</strain>
        <strain evidence="14">RSE40</strain>
        <plasmid evidence="13">pRSE21</plasmid>
        <plasmid evidence="14">pRSE40</plasmid>
    </source>
</reference>
<dbReference type="HAMAP" id="MF_00179">
    <property type="entry name" value="RibA"/>
    <property type="match status" value="1"/>
</dbReference>
<dbReference type="SUPFAM" id="SSF142695">
    <property type="entry name" value="RibA-like"/>
    <property type="match status" value="1"/>
</dbReference>
<dbReference type="FunFam" id="3.40.50.10990:FF:000001">
    <property type="entry name" value="Riboflavin biosynthesis protein RibBA"/>
    <property type="match status" value="1"/>
</dbReference>
<dbReference type="InterPro" id="IPR036144">
    <property type="entry name" value="RibA-like_sf"/>
</dbReference>
<dbReference type="RefSeq" id="WP_168445552.1">
    <property type="nucleotide sequence ID" value="NZ_CP034699.1"/>
</dbReference>
<keyword evidence="6 11" id="KW-0378">Hydrolase</keyword>
<feature type="binding site" evidence="11">
    <location>
        <position position="155"/>
    </location>
    <ligand>
        <name>GTP</name>
        <dbReference type="ChEBI" id="CHEBI:37565"/>
    </ligand>
</feature>
<comment type="subunit">
    <text evidence="11">Homodimer.</text>
</comment>
<dbReference type="NCBIfam" id="NF001591">
    <property type="entry name" value="PRK00393.1"/>
    <property type="match status" value="1"/>
</dbReference>
<comment type="pathway">
    <text evidence="1 11">Cofactor biosynthesis; riboflavin biosynthesis; 5-amino-6-(D-ribitylamino)uracil from GTP: step 1/4.</text>
</comment>
<keyword evidence="13" id="KW-0614">Plasmid</keyword>
<geneLocation type="plasmid" evidence="13">
    <name>pRSE21</name>
</geneLocation>
<keyword evidence="3 11" id="KW-0686">Riboflavin biosynthesis</keyword>
<comment type="catalytic activity">
    <reaction evidence="10 11">
        <text>GTP + 4 H2O = 2,5-diamino-6-hydroxy-4-(5-phosphoribosylamino)-pyrimidine + formate + 2 phosphate + 3 H(+)</text>
        <dbReference type="Rhea" id="RHEA:23704"/>
        <dbReference type="ChEBI" id="CHEBI:15377"/>
        <dbReference type="ChEBI" id="CHEBI:15378"/>
        <dbReference type="ChEBI" id="CHEBI:15740"/>
        <dbReference type="ChEBI" id="CHEBI:37565"/>
        <dbReference type="ChEBI" id="CHEBI:43474"/>
        <dbReference type="ChEBI" id="CHEBI:58614"/>
        <dbReference type="EC" id="3.5.4.25"/>
    </reaction>
</comment>
<evidence type="ECO:0000313" key="13">
    <source>
        <dbReference type="EMBL" id="AZT39606.1"/>
    </source>
</evidence>
<feature type="binding site" evidence="11">
    <location>
        <begin position="93"/>
        <end position="95"/>
    </location>
    <ligand>
        <name>GTP</name>
        <dbReference type="ChEBI" id="CHEBI:37565"/>
    </ligand>
</feature>
<comment type="function">
    <text evidence="9 11">Catalyzes the conversion of GTP to 2,5-diamino-6-ribosylamino-4(3H)-pyrimidinone 5'-phosphate (DARP), formate and pyrophosphate.</text>
</comment>
<evidence type="ECO:0000256" key="3">
    <source>
        <dbReference type="ARBA" id="ARBA00022619"/>
    </source>
</evidence>
<sequence length="198" mass="22307">MNKTKIRNHVHIPIDMAKNKTEFYSFTNLSKEHIAIVIGSIDITKPVMIRIHSECLTGDVFGSHRCDCGSQLNDAIRKIDEHGSGIIIYMRQEGRGIGLYSKIDAYELQIKGVDTFSANKILGFDDDLRTYDEAVAMLKSLGVTKVEIITNNPDKILCLEENGINVTKVIPTGTFTTKENINYLRSKVEKKHHTLNIQ</sequence>
<dbReference type="GO" id="GO:0003935">
    <property type="term" value="F:GTP cyclohydrolase II activity"/>
    <property type="evidence" value="ECO:0007669"/>
    <property type="project" value="UniProtKB-UniRule"/>
</dbReference>
<evidence type="ECO:0000256" key="5">
    <source>
        <dbReference type="ARBA" id="ARBA00022741"/>
    </source>
</evidence>
<evidence type="ECO:0000256" key="11">
    <source>
        <dbReference type="HAMAP-Rule" id="MF_00179"/>
    </source>
</evidence>
<dbReference type="GO" id="GO:0005829">
    <property type="term" value="C:cytosol"/>
    <property type="evidence" value="ECO:0007669"/>
    <property type="project" value="TreeGrafter"/>
</dbReference>
<dbReference type="EC" id="3.5.4.25" evidence="11"/>
<evidence type="ECO:0000256" key="10">
    <source>
        <dbReference type="ARBA" id="ARBA00049295"/>
    </source>
</evidence>
<evidence type="ECO:0000256" key="4">
    <source>
        <dbReference type="ARBA" id="ARBA00022723"/>
    </source>
</evidence>
<dbReference type="GO" id="GO:0005525">
    <property type="term" value="F:GTP binding"/>
    <property type="evidence" value="ECO:0007669"/>
    <property type="project" value="UniProtKB-KW"/>
</dbReference>
<evidence type="ECO:0000256" key="7">
    <source>
        <dbReference type="ARBA" id="ARBA00022833"/>
    </source>
</evidence>